<reference evidence="2" key="1">
    <citation type="journal article" date="2020" name="Stud. Mycol.">
        <title>101 Dothideomycetes genomes: a test case for predicting lifestyles and emergence of pathogens.</title>
        <authorList>
            <person name="Haridas S."/>
            <person name="Albert R."/>
            <person name="Binder M."/>
            <person name="Bloem J."/>
            <person name="Labutti K."/>
            <person name="Salamov A."/>
            <person name="Andreopoulos B."/>
            <person name="Baker S."/>
            <person name="Barry K."/>
            <person name="Bills G."/>
            <person name="Bluhm B."/>
            <person name="Cannon C."/>
            <person name="Castanera R."/>
            <person name="Culley D."/>
            <person name="Daum C."/>
            <person name="Ezra D."/>
            <person name="Gonzalez J."/>
            <person name="Henrissat B."/>
            <person name="Kuo A."/>
            <person name="Liang C."/>
            <person name="Lipzen A."/>
            <person name="Lutzoni F."/>
            <person name="Magnuson J."/>
            <person name="Mondo S."/>
            <person name="Nolan M."/>
            <person name="Ohm R."/>
            <person name="Pangilinan J."/>
            <person name="Park H.-J."/>
            <person name="Ramirez L."/>
            <person name="Alfaro M."/>
            <person name="Sun H."/>
            <person name="Tritt A."/>
            <person name="Yoshinaga Y."/>
            <person name="Zwiers L.-H."/>
            <person name="Turgeon B."/>
            <person name="Goodwin S."/>
            <person name="Spatafora J."/>
            <person name="Crous P."/>
            <person name="Grigoriev I."/>
        </authorList>
    </citation>
    <scope>NUCLEOTIDE SEQUENCE</scope>
    <source>
        <strain evidence="2">CBS 109.77</strain>
    </source>
</reference>
<dbReference type="Proteomes" id="UP000799757">
    <property type="component" value="Unassembled WGS sequence"/>
</dbReference>
<evidence type="ECO:0000259" key="1">
    <source>
        <dbReference type="Pfam" id="PF03992"/>
    </source>
</evidence>
<dbReference type="AlphaFoldDB" id="A0A6A6X7A1"/>
<protein>
    <recommendedName>
        <fullName evidence="1">ABM domain-containing protein</fullName>
    </recommendedName>
</protein>
<dbReference type="OrthoDB" id="4126315at2759"/>
<dbReference type="SUPFAM" id="SSF54909">
    <property type="entry name" value="Dimeric alpha+beta barrel"/>
    <property type="match status" value="1"/>
</dbReference>
<evidence type="ECO:0000313" key="2">
    <source>
        <dbReference type="EMBL" id="KAF2792044.1"/>
    </source>
</evidence>
<dbReference type="InterPro" id="IPR011008">
    <property type="entry name" value="Dimeric_a/b-barrel"/>
</dbReference>
<dbReference type="InterPro" id="IPR007138">
    <property type="entry name" value="ABM_dom"/>
</dbReference>
<feature type="non-terminal residue" evidence="2">
    <location>
        <position position="72"/>
    </location>
</feature>
<dbReference type="Gene3D" id="3.30.70.100">
    <property type="match status" value="1"/>
</dbReference>
<name>A0A6A6X7A1_9PLEO</name>
<dbReference type="EMBL" id="MU001989">
    <property type="protein sequence ID" value="KAF2792044.1"/>
    <property type="molecule type" value="Genomic_DNA"/>
</dbReference>
<dbReference type="Pfam" id="PF03992">
    <property type="entry name" value="ABM"/>
    <property type="match status" value="1"/>
</dbReference>
<feature type="domain" description="ABM" evidence="1">
    <location>
        <begin position="8"/>
        <end position="63"/>
    </location>
</feature>
<organism evidence="2 3">
    <name type="scientific">Melanomma pulvis-pyrius CBS 109.77</name>
    <dbReference type="NCBI Taxonomy" id="1314802"/>
    <lineage>
        <taxon>Eukaryota</taxon>
        <taxon>Fungi</taxon>
        <taxon>Dikarya</taxon>
        <taxon>Ascomycota</taxon>
        <taxon>Pezizomycotina</taxon>
        <taxon>Dothideomycetes</taxon>
        <taxon>Pleosporomycetidae</taxon>
        <taxon>Pleosporales</taxon>
        <taxon>Melanommataceae</taxon>
        <taxon>Melanomma</taxon>
    </lineage>
</organism>
<sequence length="72" mass="8225">MTYTGPSFSLHVRITIAPENVDKFLEALKPAYEGVIAEPENTFFEVFQSPEEPGVLKFVENWNATKEWFMGV</sequence>
<gene>
    <name evidence="2" type="ORF">K505DRAFT_190547</name>
</gene>
<evidence type="ECO:0000313" key="3">
    <source>
        <dbReference type="Proteomes" id="UP000799757"/>
    </source>
</evidence>
<accession>A0A6A6X7A1</accession>
<keyword evidence="3" id="KW-1185">Reference proteome</keyword>
<proteinExistence type="predicted"/>